<keyword evidence="6 10" id="KW-0418">Kinase</keyword>
<name>A0ABD3PZH1_9STRA</name>
<evidence type="ECO:0000256" key="11">
    <source>
        <dbReference type="SAM" id="MobiDB-lite"/>
    </source>
</evidence>
<dbReference type="SMART" id="SM00064">
    <property type="entry name" value="FYVE"/>
    <property type="match status" value="1"/>
</dbReference>
<evidence type="ECO:0000256" key="8">
    <source>
        <dbReference type="ARBA" id="ARBA00022840"/>
    </source>
</evidence>
<feature type="compositionally biased region" description="Acidic residues" evidence="11">
    <location>
        <begin position="1887"/>
        <end position="1902"/>
    </location>
</feature>
<feature type="domain" description="PIPK" evidence="14">
    <location>
        <begin position="1662"/>
        <end position="2044"/>
    </location>
</feature>
<evidence type="ECO:0000256" key="3">
    <source>
        <dbReference type="ARBA" id="ARBA00022723"/>
    </source>
</evidence>
<dbReference type="InterPro" id="IPR027410">
    <property type="entry name" value="TCP-1-like_intermed_sf"/>
</dbReference>
<feature type="compositionally biased region" description="Polar residues" evidence="11">
    <location>
        <begin position="262"/>
        <end position="277"/>
    </location>
</feature>
<dbReference type="Pfam" id="PF00118">
    <property type="entry name" value="Cpn60_TCP1"/>
    <property type="match status" value="1"/>
</dbReference>
<keyword evidence="2 10" id="KW-0808">Transferase</keyword>
<proteinExistence type="predicted"/>
<protein>
    <recommendedName>
        <fullName evidence="1">1-phosphatidylinositol-3-phosphate 5-kinase</fullName>
        <ecNumber evidence="1">2.7.1.150</ecNumber>
    </recommendedName>
</protein>
<feature type="compositionally biased region" description="Polar residues" evidence="11">
    <location>
        <begin position="1554"/>
        <end position="1565"/>
    </location>
</feature>
<dbReference type="InterPro" id="IPR027483">
    <property type="entry name" value="PInositol-4-P-4/5-kinase_C_sf"/>
</dbReference>
<evidence type="ECO:0000313" key="15">
    <source>
        <dbReference type="EMBL" id="KAL3793004.1"/>
    </source>
</evidence>
<feature type="compositionally biased region" description="Low complexity" evidence="11">
    <location>
        <begin position="344"/>
        <end position="361"/>
    </location>
</feature>
<dbReference type="InterPro" id="IPR000306">
    <property type="entry name" value="Znf_FYVE"/>
</dbReference>
<dbReference type="EC" id="2.7.1.150" evidence="1"/>
<feature type="chain" id="PRO_5044823177" description="1-phosphatidylinositol-3-phosphate 5-kinase" evidence="12">
    <location>
        <begin position="17"/>
        <end position="2054"/>
    </location>
</feature>
<dbReference type="GO" id="GO:0008270">
    <property type="term" value="F:zinc ion binding"/>
    <property type="evidence" value="ECO:0007669"/>
    <property type="project" value="UniProtKB-KW"/>
</dbReference>
<dbReference type="EMBL" id="JALLAZ020000531">
    <property type="protein sequence ID" value="KAL3793004.1"/>
    <property type="molecule type" value="Genomic_DNA"/>
</dbReference>
<evidence type="ECO:0000256" key="7">
    <source>
        <dbReference type="ARBA" id="ARBA00022833"/>
    </source>
</evidence>
<keyword evidence="12" id="KW-0732">Signal</keyword>
<dbReference type="Proteomes" id="UP001530315">
    <property type="component" value="Unassembled WGS sequence"/>
</dbReference>
<feature type="region of interest" description="Disordered" evidence="11">
    <location>
        <begin position="1865"/>
        <end position="1933"/>
    </location>
</feature>
<feature type="region of interest" description="Disordered" evidence="11">
    <location>
        <begin position="402"/>
        <end position="436"/>
    </location>
</feature>
<dbReference type="PROSITE" id="PS50178">
    <property type="entry name" value="ZF_FYVE"/>
    <property type="match status" value="1"/>
</dbReference>
<feature type="compositionally biased region" description="Basic and acidic residues" evidence="11">
    <location>
        <begin position="1910"/>
        <end position="1928"/>
    </location>
</feature>
<dbReference type="Pfam" id="PF01504">
    <property type="entry name" value="PIP5K"/>
    <property type="match status" value="1"/>
</dbReference>
<dbReference type="GO" id="GO:0046488">
    <property type="term" value="P:phosphatidylinositol metabolic process"/>
    <property type="evidence" value="ECO:0007669"/>
    <property type="project" value="UniProtKB-UniRule"/>
</dbReference>
<feature type="region of interest" description="Disordered" evidence="11">
    <location>
        <begin position="344"/>
        <end position="372"/>
    </location>
</feature>
<evidence type="ECO:0000313" key="16">
    <source>
        <dbReference type="Proteomes" id="UP001530315"/>
    </source>
</evidence>
<dbReference type="InterPro" id="IPR044769">
    <property type="entry name" value="PIKfyve_PIPKc"/>
</dbReference>
<dbReference type="PANTHER" id="PTHR45748">
    <property type="entry name" value="1-PHOSPHATIDYLINOSITOL 3-PHOSPHATE 5-KINASE-RELATED"/>
    <property type="match status" value="1"/>
</dbReference>
<feature type="region of interest" description="Disordered" evidence="11">
    <location>
        <begin position="60"/>
        <end position="98"/>
    </location>
</feature>
<dbReference type="GO" id="GO:0000285">
    <property type="term" value="F:1-phosphatidylinositol-3-phosphate 5-kinase activity"/>
    <property type="evidence" value="ECO:0007669"/>
    <property type="project" value="UniProtKB-EC"/>
</dbReference>
<evidence type="ECO:0000256" key="4">
    <source>
        <dbReference type="ARBA" id="ARBA00022741"/>
    </source>
</evidence>
<dbReference type="Gene3D" id="3.50.7.10">
    <property type="entry name" value="GroEL"/>
    <property type="match status" value="1"/>
</dbReference>
<dbReference type="SMART" id="SM00330">
    <property type="entry name" value="PIPKc"/>
    <property type="match status" value="1"/>
</dbReference>
<dbReference type="PANTHER" id="PTHR45748:SF7">
    <property type="entry name" value="1-PHOSPHATIDYLINOSITOL 3-PHOSPHATE 5-KINASE-RELATED"/>
    <property type="match status" value="1"/>
</dbReference>
<dbReference type="InterPro" id="IPR011011">
    <property type="entry name" value="Znf_FYVE_PHD"/>
</dbReference>
<dbReference type="Gene3D" id="3.30.40.10">
    <property type="entry name" value="Zinc/RING finger domain, C3HC4 (zinc finger)"/>
    <property type="match status" value="1"/>
</dbReference>
<dbReference type="Gene3D" id="3.30.800.10">
    <property type="entry name" value="Phosphatidylinositol Phosphate Kinase II Beta"/>
    <property type="match status" value="1"/>
</dbReference>
<dbReference type="InterPro" id="IPR017455">
    <property type="entry name" value="Znf_FYVE-rel"/>
</dbReference>
<feature type="compositionally biased region" description="Basic and acidic residues" evidence="11">
    <location>
        <begin position="169"/>
        <end position="179"/>
    </location>
</feature>
<dbReference type="GO" id="GO:0005524">
    <property type="term" value="F:ATP binding"/>
    <property type="evidence" value="ECO:0007669"/>
    <property type="project" value="UniProtKB-UniRule"/>
</dbReference>
<feature type="domain" description="FYVE-type" evidence="13">
    <location>
        <begin position="300"/>
        <end position="385"/>
    </location>
</feature>
<feature type="compositionally biased region" description="Polar residues" evidence="11">
    <location>
        <begin position="362"/>
        <end position="372"/>
    </location>
</feature>
<keyword evidence="5 9" id="KW-0863">Zinc-finger</keyword>
<feature type="compositionally biased region" description="Polar residues" evidence="11">
    <location>
        <begin position="1513"/>
        <end position="1524"/>
    </location>
</feature>
<dbReference type="InterPro" id="IPR027484">
    <property type="entry name" value="PInositol-4-P-5-kinase_N"/>
</dbReference>
<feature type="region of interest" description="Disordered" evidence="11">
    <location>
        <begin position="15"/>
        <end position="36"/>
    </location>
</feature>
<evidence type="ECO:0000259" key="14">
    <source>
        <dbReference type="PROSITE" id="PS51455"/>
    </source>
</evidence>
<dbReference type="SUPFAM" id="SSF54849">
    <property type="entry name" value="GroEL-intermediate domain like"/>
    <property type="match status" value="1"/>
</dbReference>
<dbReference type="InterPro" id="IPR013083">
    <property type="entry name" value="Znf_RING/FYVE/PHD"/>
</dbReference>
<dbReference type="Gene3D" id="3.30.810.10">
    <property type="entry name" value="2-Layer Sandwich"/>
    <property type="match status" value="1"/>
</dbReference>
<feature type="region of interest" description="Disordered" evidence="11">
    <location>
        <begin position="1513"/>
        <end position="1565"/>
    </location>
</feature>
<evidence type="ECO:0000256" key="6">
    <source>
        <dbReference type="ARBA" id="ARBA00022777"/>
    </source>
</evidence>
<feature type="compositionally biased region" description="Basic and acidic residues" evidence="11">
    <location>
        <begin position="1868"/>
        <end position="1886"/>
    </location>
</feature>
<dbReference type="InterPro" id="IPR002423">
    <property type="entry name" value="Cpn60/GroEL/TCP-1"/>
</dbReference>
<evidence type="ECO:0000256" key="5">
    <source>
        <dbReference type="ARBA" id="ARBA00022771"/>
    </source>
</evidence>
<keyword evidence="3" id="KW-0479">Metal-binding</keyword>
<keyword evidence="16" id="KW-1185">Reference proteome</keyword>
<feature type="region of interest" description="Disordered" evidence="11">
    <location>
        <begin position="261"/>
        <end position="284"/>
    </location>
</feature>
<evidence type="ECO:0000256" key="9">
    <source>
        <dbReference type="PROSITE-ProRule" id="PRU00091"/>
    </source>
</evidence>
<keyword evidence="4 10" id="KW-0547">Nucleotide-binding</keyword>
<comment type="caution">
    <text evidence="15">The sequence shown here is derived from an EMBL/GenBank/DDBJ whole genome shotgun (WGS) entry which is preliminary data.</text>
</comment>
<evidence type="ECO:0000259" key="13">
    <source>
        <dbReference type="PROSITE" id="PS50178"/>
    </source>
</evidence>
<dbReference type="FunFam" id="3.50.7.10:FF:000007">
    <property type="entry name" value="1-phosphatidylinositol 3-phosphate 5-kinase isoform X1"/>
    <property type="match status" value="1"/>
</dbReference>
<organism evidence="15 16">
    <name type="scientific">Stephanodiscus triporus</name>
    <dbReference type="NCBI Taxonomy" id="2934178"/>
    <lineage>
        <taxon>Eukaryota</taxon>
        <taxon>Sar</taxon>
        <taxon>Stramenopiles</taxon>
        <taxon>Ochrophyta</taxon>
        <taxon>Bacillariophyta</taxon>
        <taxon>Coscinodiscophyceae</taxon>
        <taxon>Thalassiosirophycidae</taxon>
        <taxon>Stephanodiscales</taxon>
        <taxon>Stephanodiscaceae</taxon>
        <taxon>Stephanodiscus</taxon>
    </lineage>
</organism>
<feature type="signal peptide" evidence="12">
    <location>
        <begin position="1"/>
        <end position="16"/>
    </location>
</feature>
<dbReference type="SUPFAM" id="SSF57903">
    <property type="entry name" value="FYVE/PHD zinc finger"/>
    <property type="match status" value="1"/>
</dbReference>
<dbReference type="CDD" id="cd17300">
    <property type="entry name" value="PIPKc_PIKfyve"/>
    <property type="match status" value="1"/>
</dbReference>
<dbReference type="InterPro" id="IPR002498">
    <property type="entry name" value="PInositol-4-P-4/5-kinase_core"/>
</dbReference>
<accession>A0ABD3PZH1</accession>
<gene>
    <name evidence="15" type="ORF">ACHAW5_007772</name>
</gene>
<dbReference type="InterPro" id="IPR027409">
    <property type="entry name" value="GroEL-like_apical_dom_sf"/>
</dbReference>
<sequence>MIGRFFFGAVASSSAAAVGGGSSDGDGNAANDAASSRRRVLGPDLADSVVGEIDDDIVIGADGGRSARRDGGGGGVLVDAGGGEPDGEDGGSPAAWDRDEIELWTGGGGGGVAFAIPSSPAAARTSTGAAAAARWRRARDAPDDGVDASARPSALCPPDDSSMAPPSRVDAEDRPRRGDGTAVVVGRPTTAAEELDWASRRRAHRERRRKRRDWDALASSVVVDASPAMAVAKFELPNAAASPESHQLATLSAWPCREALASPSSSSREDNVSSQQYERAKRGRGGAVIVDNGKQHWMPDNICKHCYFCEAPFTLIRRKHHCRICGMIFCSACSSYFVQISSSDGGPPVSGDDGTTTDSKTATNYQQGGTHGTMRTCQNCHDQLSERGLGVVIRDRLATSIAGNAKSDGGGGGTGDLQRKPSSEMNIKKQPPSLGVDKISEAGSVAVPHITRMGSARDLLLSMASTTQSDPPPKMLDEDNATISASTRSSEYTEQFSGFQGPGGASVSGDFRALSITKQRLDEEKRRRENIERVEAEEAARLAAEEKEEAEETLTEAKKSCSVGGGTPFRSKSRLRSSVRQWRGNLEGDKKGENVNSCSDSAEDCVGGAKSDAVAAVGGDAARSRRISSTYQHPTSLGIRAVATESSSGIEEALSGPRQSNDATAKIHLGVVAADYLEKLTRELLQTDAPLLLEEIEAACEGSSSTSSQSKLITLWVNTLMTLATRCCATVEPDVKNGDLLDIRPYCKVKVIPGGSVLDFAYVSGIVFHKNVTHKQMARVVPNAKIMMLSGGIEYTRSENRIASLDTLLEQEERYMEILVTKIFKLKPNILIVGKCVCRKAHELLLRANIVLIQYVKPALMTRIARQTGATVLSSIDHVINSTVLGYCRRFRLVSFRDNDVWVDGNALSKAISSDQKSFTVLLSQSNIPNHVRQAALAARKLGEGVFDGTDAVTSGLAKRGVVQTYIMIEGCAKALGCTAIVRGASRPALKMVKRVLRFLINAAYNMKLETSYILERCCRLPPTYEIPSTPCCSSSLCVDFGQPPNNRKARPWNGGKNDPDQRSISGKITSLDHQAILITSIWMTEKTQCCPAEVKGICYYSMQDVSLGQFLRDSCFNLSLKCQNPSCKKSVLEHSLSFIHNDGMINISVERMDNPIPTSSLQKQQKDLDSASPPMDYEPIATWTFCTKCNKVVTPLVFLSKPTWQWSFGKFLEVFFYNRDAIINAPGHQCLCRMQTSSQLFFGCGSLAARFTYEKVAPYSVFCRRHLPFDESFHRMHSLKDIEQISVTSSSLFVKYDRQIDAISRETRELFGSAVNKPEHLQAVLSELNLISAEVDNASKVLQEKISSVTVKYSKADKKTEHNEALLNNFPWYCRRYLFMLASAWNERLSAAGQALSAMKKIQHAGGSGRGDSVVVPAIVGDASTDDVIEGMKRIRMLQEAYARNYNVAKMTIPRSHKVAGGLFEGNILPDGRFATLEQEAEIDDEEFYSDPENEIDFEDDIDADVLASRNRVYSPQASSTSRKSSRQRPQKVLDSQRLSDSTGETPPIPDQGPSSLGFANNYDSSGQLESLGKSKTVTAGGAVKSALTRFFNRGGNKEDPYVVDLGFFGMGRPRLQPGIGGLVIPVFDDQPSTIIAHSLASLDYDVQFKQFLTASSQPEAKPEKHEPSRKDIERRMLGRNKSHIKHTFRDFDEKGQQLCKFVCTTFWSVQFNAVRQAFMSQISSKESSGGDGAQGSTKSPVVIETSYIRSLATSFAWAASGGKSGAAFSRTTDDRFVIKCISRTELQMFLDCAPAYFEYLNKAFFHGLPTVLCKIVGVYQIGYHNRVTGRRTMDQVAVMQNIFYGRKISKIFDLKGSLRGRFTRKGNNDEEIQSRKKAKAKSDNSDDDSFYSGDDDDDDTVSTSSGGIEKDGKNSTDADKGEKNDKGTSVPTLLDGDFLEYTSGRPLPLTDRAKAVFHMSILNDTLFLSIINVLDYSILVGIDEEKMELVVGIIDFMRQYDILKQMERVGKSLPMVVGSEAPTIIQPPLYKTRFTNAMERYFMTVPSKWTAI</sequence>
<feature type="region of interest" description="Disordered" evidence="11">
    <location>
        <begin position="133"/>
        <end position="189"/>
    </location>
</feature>
<keyword evidence="7" id="KW-0862">Zinc</keyword>
<keyword evidence="8 10" id="KW-0067">ATP-binding</keyword>
<evidence type="ECO:0000256" key="2">
    <source>
        <dbReference type="ARBA" id="ARBA00022679"/>
    </source>
</evidence>
<evidence type="ECO:0000256" key="1">
    <source>
        <dbReference type="ARBA" id="ARBA00012009"/>
    </source>
</evidence>
<evidence type="ECO:0000256" key="10">
    <source>
        <dbReference type="PROSITE-ProRule" id="PRU00781"/>
    </source>
</evidence>
<feature type="compositionally biased region" description="Gly residues" evidence="11">
    <location>
        <begin position="72"/>
        <end position="84"/>
    </location>
</feature>
<reference evidence="15 16" key="1">
    <citation type="submission" date="2024-10" db="EMBL/GenBank/DDBJ databases">
        <title>Updated reference genomes for cyclostephanoid diatoms.</title>
        <authorList>
            <person name="Roberts W.R."/>
            <person name="Alverson A.J."/>
        </authorList>
    </citation>
    <scope>NUCLEOTIDE SEQUENCE [LARGE SCALE GENOMIC DNA]</scope>
    <source>
        <strain evidence="15 16">AJA276-08</strain>
    </source>
</reference>
<dbReference type="SUPFAM" id="SSF52029">
    <property type="entry name" value="GroEL apical domain-like"/>
    <property type="match status" value="1"/>
</dbReference>
<feature type="compositionally biased region" description="Low complexity" evidence="11">
    <location>
        <begin position="25"/>
        <end position="34"/>
    </location>
</feature>
<dbReference type="SUPFAM" id="SSF56104">
    <property type="entry name" value="SAICAR synthase-like"/>
    <property type="match status" value="2"/>
</dbReference>
<dbReference type="Pfam" id="PF01363">
    <property type="entry name" value="FYVE"/>
    <property type="match status" value="1"/>
</dbReference>
<dbReference type="PROSITE" id="PS51455">
    <property type="entry name" value="PIPK"/>
    <property type="match status" value="1"/>
</dbReference>
<evidence type="ECO:0000256" key="12">
    <source>
        <dbReference type="SAM" id="SignalP"/>
    </source>
</evidence>
<feature type="region of interest" description="Disordered" evidence="11">
    <location>
        <begin position="546"/>
        <end position="578"/>
    </location>
</feature>